<name>A0AAV1XWF5_LUPLU</name>
<feature type="region of interest" description="Disordered" evidence="1">
    <location>
        <begin position="56"/>
        <end position="82"/>
    </location>
</feature>
<sequence>MEGLIPYVIHALKKQKQGHIIDQNLSPQNSDISNRSYHLLLTSDSFNGNSPRIGTLGQVSSSPSSPSVVNVATTTNNIVQSK</sequence>
<evidence type="ECO:0000313" key="3">
    <source>
        <dbReference type="Proteomes" id="UP001497480"/>
    </source>
</evidence>
<reference evidence="2 3" key="1">
    <citation type="submission" date="2024-03" db="EMBL/GenBank/DDBJ databases">
        <authorList>
            <person name="Martinez-Hernandez J."/>
        </authorList>
    </citation>
    <scope>NUCLEOTIDE SEQUENCE [LARGE SCALE GENOMIC DNA]</scope>
</reference>
<evidence type="ECO:0000313" key="2">
    <source>
        <dbReference type="EMBL" id="CAL0325904.1"/>
    </source>
</evidence>
<accession>A0AAV1XWF5</accession>
<evidence type="ECO:0000256" key="1">
    <source>
        <dbReference type="SAM" id="MobiDB-lite"/>
    </source>
</evidence>
<comment type="caution">
    <text evidence="2">The sequence shown here is derived from an EMBL/GenBank/DDBJ whole genome shotgun (WGS) entry which is preliminary data.</text>
</comment>
<feature type="compositionally biased region" description="Low complexity" evidence="1">
    <location>
        <begin position="59"/>
        <end position="69"/>
    </location>
</feature>
<protein>
    <submittedName>
        <fullName evidence="2">Uncharacterized protein</fullName>
    </submittedName>
</protein>
<organism evidence="2 3">
    <name type="scientific">Lupinus luteus</name>
    <name type="common">European yellow lupine</name>
    <dbReference type="NCBI Taxonomy" id="3873"/>
    <lineage>
        <taxon>Eukaryota</taxon>
        <taxon>Viridiplantae</taxon>
        <taxon>Streptophyta</taxon>
        <taxon>Embryophyta</taxon>
        <taxon>Tracheophyta</taxon>
        <taxon>Spermatophyta</taxon>
        <taxon>Magnoliopsida</taxon>
        <taxon>eudicotyledons</taxon>
        <taxon>Gunneridae</taxon>
        <taxon>Pentapetalae</taxon>
        <taxon>rosids</taxon>
        <taxon>fabids</taxon>
        <taxon>Fabales</taxon>
        <taxon>Fabaceae</taxon>
        <taxon>Papilionoideae</taxon>
        <taxon>50 kb inversion clade</taxon>
        <taxon>genistoids sensu lato</taxon>
        <taxon>core genistoids</taxon>
        <taxon>Genisteae</taxon>
        <taxon>Lupinus</taxon>
    </lineage>
</organism>
<feature type="compositionally biased region" description="Polar residues" evidence="1">
    <location>
        <begin position="70"/>
        <end position="82"/>
    </location>
</feature>
<dbReference type="PANTHER" id="PTHR38370:SF1">
    <property type="entry name" value="BETA-1,4-XYLOSIDASE"/>
    <property type="match status" value="1"/>
</dbReference>
<dbReference type="Proteomes" id="UP001497480">
    <property type="component" value="Unassembled WGS sequence"/>
</dbReference>
<dbReference type="PANTHER" id="PTHR38370">
    <property type="entry name" value="BETA-1,4-XYLOSIDASE"/>
    <property type="match status" value="1"/>
</dbReference>
<keyword evidence="3" id="KW-1185">Reference proteome</keyword>
<dbReference type="AlphaFoldDB" id="A0AAV1XWF5"/>
<proteinExistence type="predicted"/>
<gene>
    <name evidence="2" type="ORF">LLUT_LOCUS26964</name>
</gene>
<dbReference type="EMBL" id="CAXHTB010000019">
    <property type="protein sequence ID" value="CAL0325904.1"/>
    <property type="molecule type" value="Genomic_DNA"/>
</dbReference>